<dbReference type="OrthoDB" id="9801217at2"/>
<dbReference type="RefSeq" id="WP_097644232.1">
    <property type="nucleotide sequence ID" value="NZ_NQWI01000047.1"/>
</dbReference>
<keyword evidence="3" id="KW-1185">Reference proteome</keyword>
<evidence type="ECO:0000313" key="2">
    <source>
        <dbReference type="EMBL" id="PDW02928.1"/>
    </source>
</evidence>
<dbReference type="Proteomes" id="UP000220527">
    <property type="component" value="Unassembled WGS sequence"/>
</dbReference>
<gene>
    <name evidence="2" type="ORF">CJ255_11425</name>
</gene>
<dbReference type="EMBL" id="NQWI01000047">
    <property type="protein sequence ID" value="PDW02928.1"/>
    <property type="molecule type" value="Genomic_DNA"/>
</dbReference>
<dbReference type="InterPro" id="IPR022742">
    <property type="entry name" value="Hydrolase_4"/>
</dbReference>
<dbReference type="Gene3D" id="3.40.50.1820">
    <property type="entry name" value="alpha/beta hydrolase"/>
    <property type="match status" value="1"/>
</dbReference>
<dbReference type="SUPFAM" id="SSF53474">
    <property type="entry name" value="alpha/beta-Hydrolases"/>
    <property type="match status" value="1"/>
</dbReference>
<dbReference type="PANTHER" id="PTHR42886:SF29">
    <property type="entry name" value="PUMMELIG, ISOFORM A"/>
    <property type="match status" value="1"/>
</dbReference>
<sequence length="319" mass="36091">MSTFMRPVWNPDWLPGCTATTLELPPSYDGPCIATLVRRQAPRPNGRAVLYLHGFSDYFYQLHLAEGFAAHGYDFYALDLRRYGRSLLPHQRPNFCRDLREYFVEIDRAIEIINADWLLLNGHSTGGLLAALYAHTGHYYDRINALWLNSPFVEINAVGGEWAFAACIEQLGAVWPGFAVPGVLSSRYVESIHCTQRGHWNFDLNLKPLMGWPAYAGWFRAIRRAQRQLQAGFGISCPILLMHAARSHRGKLWSDAFTCSDSVLNIQHMLQYGPSLGRNVKLCAIEGGMHDLVLSAPPARAQVFAELFAWLDTMYDCRL</sequence>
<protein>
    <recommendedName>
        <fullName evidence="1">Serine aminopeptidase S33 domain-containing protein</fullName>
    </recommendedName>
</protein>
<comment type="caution">
    <text evidence="2">The sequence shown here is derived from an EMBL/GenBank/DDBJ whole genome shotgun (WGS) entry which is preliminary data.</text>
</comment>
<feature type="domain" description="Serine aminopeptidase S33" evidence="1">
    <location>
        <begin position="47"/>
        <end position="246"/>
    </location>
</feature>
<accession>A0A2A6RJ94</accession>
<evidence type="ECO:0000259" key="1">
    <source>
        <dbReference type="Pfam" id="PF12146"/>
    </source>
</evidence>
<reference evidence="3" key="1">
    <citation type="submission" date="2017-08" db="EMBL/GenBank/DDBJ databases">
        <authorList>
            <person name="Grouzdev D.S."/>
            <person name="Gaisin V.A."/>
            <person name="Rysina M.S."/>
            <person name="Gorlenko V.M."/>
        </authorList>
    </citation>
    <scope>NUCLEOTIDE SEQUENCE [LARGE SCALE GENOMIC DNA]</scope>
    <source>
        <strain evidence="3">Kir15-3F</strain>
    </source>
</reference>
<proteinExistence type="predicted"/>
<evidence type="ECO:0000313" key="3">
    <source>
        <dbReference type="Proteomes" id="UP000220527"/>
    </source>
</evidence>
<organism evidence="2 3">
    <name type="scientific">Candidatus Viridilinea mediisalina</name>
    <dbReference type="NCBI Taxonomy" id="2024553"/>
    <lineage>
        <taxon>Bacteria</taxon>
        <taxon>Bacillati</taxon>
        <taxon>Chloroflexota</taxon>
        <taxon>Chloroflexia</taxon>
        <taxon>Chloroflexales</taxon>
        <taxon>Chloroflexineae</taxon>
        <taxon>Oscillochloridaceae</taxon>
        <taxon>Candidatus Viridilinea</taxon>
    </lineage>
</organism>
<dbReference type="InterPro" id="IPR029058">
    <property type="entry name" value="AB_hydrolase_fold"/>
</dbReference>
<dbReference type="Pfam" id="PF12146">
    <property type="entry name" value="Hydrolase_4"/>
    <property type="match status" value="1"/>
</dbReference>
<dbReference type="AlphaFoldDB" id="A0A2A6RJ94"/>
<name>A0A2A6RJ94_9CHLR</name>
<dbReference type="PANTHER" id="PTHR42886">
    <property type="entry name" value="RE40534P-RELATED"/>
    <property type="match status" value="1"/>
</dbReference>